<dbReference type="PROSITE" id="PS50110">
    <property type="entry name" value="RESPONSE_REGULATORY"/>
    <property type="match status" value="1"/>
</dbReference>
<dbReference type="PANTHER" id="PTHR43156:SF2">
    <property type="entry name" value="STAGE II SPORULATION PROTEIN E"/>
    <property type="match status" value="1"/>
</dbReference>
<organism evidence="4 5">
    <name type="scientific">Streptomyces toxytricini</name>
    <name type="common">Actinomyces toxytricini</name>
    <dbReference type="NCBI Taxonomy" id="67369"/>
    <lineage>
        <taxon>Bacteria</taxon>
        <taxon>Bacillati</taxon>
        <taxon>Actinomycetota</taxon>
        <taxon>Actinomycetes</taxon>
        <taxon>Kitasatosporales</taxon>
        <taxon>Streptomycetaceae</taxon>
        <taxon>Streptomyces</taxon>
    </lineage>
</organism>
<evidence type="ECO:0000256" key="2">
    <source>
        <dbReference type="PROSITE-ProRule" id="PRU00169"/>
    </source>
</evidence>
<dbReference type="EMBL" id="JBIUYY010000012">
    <property type="protein sequence ID" value="MFJ2824513.1"/>
    <property type="molecule type" value="Genomic_DNA"/>
</dbReference>
<dbReference type="GO" id="GO:0004722">
    <property type="term" value="F:protein serine/threonine phosphatase activity"/>
    <property type="evidence" value="ECO:0007669"/>
    <property type="project" value="UniProtKB-EC"/>
</dbReference>
<dbReference type="Gene3D" id="3.40.50.2300">
    <property type="match status" value="1"/>
</dbReference>
<keyword evidence="1 4" id="KW-0378">Hydrolase</keyword>
<dbReference type="Pfam" id="PF07228">
    <property type="entry name" value="SpoIIE"/>
    <property type="match status" value="1"/>
</dbReference>
<comment type="caution">
    <text evidence="4">The sequence shown here is derived from an EMBL/GenBank/DDBJ whole genome shotgun (WGS) entry which is preliminary data.</text>
</comment>
<dbReference type="CDD" id="cd00156">
    <property type="entry name" value="REC"/>
    <property type="match status" value="1"/>
</dbReference>
<dbReference type="InterPro" id="IPR052016">
    <property type="entry name" value="Bact_Sigma-Reg"/>
</dbReference>
<dbReference type="SMART" id="SM00331">
    <property type="entry name" value="PP2C_SIG"/>
    <property type="match status" value="1"/>
</dbReference>
<dbReference type="InterPro" id="IPR001789">
    <property type="entry name" value="Sig_transdc_resp-reg_receiver"/>
</dbReference>
<dbReference type="InterPro" id="IPR011006">
    <property type="entry name" value="CheY-like_superfamily"/>
</dbReference>
<reference evidence="4 5" key="1">
    <citation type="submission" date="2024-10" db="EMBL/GenBank/DDBJ databases">
        <title>The Natural Products Discovery Center: Release of the First 8490 Sequenced Strains for Exploring Actinobacteria Biosynthetic Diversity.</title>
        <authorList>
            <person name="Kalkreuter E."/>
            <person name="Kautsar S.A."/>
            <person name="Yang D."/>
            <person name="Bader C.D."/>
            <person name="Teijaro C.N."/>
            <person name="Fluegel L."/>
            <person name="Davis C.M."/>
            <person name="Simpson J.R."/>
            <person name="Lauterbach L."/>
            <person name="Steele A.D."/>
            <person name="Gui C."/>
            <person name="Meng S."/>
            <person name="Li G."/>
            <person name="Viehrig K."/>
            <person name="Ye F."/>
            <person name="Su P."/>
            <person name="Kiefer A.F."/>
            <person name="Nichols A."/>
            <person name="Cepeda A.J."/>
            <person name="Yan W."/>
            <person name="Fan B."/>
            <person name="Jiang Y."/>
            <person name="Adhikari A."/>
            <person name="Zheng C.-J."/>
            <person name="Schuster L."/>
            <person name="Cowan T.M."/>
            <person name="Smanski M.J."/>
            <person name="Chevrette M.G."/>
            <person name="De Carvalho L.P.S."/>
            <person name="Shen B."/>
        </authorList>
    </citation>
    <scope>NUCLEOTIDE SEQUENCE [LARGE SCALE GENOMIC DNA]</scope>
    <source>
        <strain evidence="4 5">NPDC087220</strain>
    </source>
</reference>
<name>A0ABW8EMY3_STRT5</name>
<dbReference type="Gene3D" id="3.60.40.10">
    <property type="entry name" value="PPM-type phosphatase domain"/>
    <property type="match status" value="1"/>
</dbReference>
<keyword evidence="2" id="KW-0597">Phosphoprotein</keyword>
<sequence>MPVPVPRQREIPATENGQAVPPQASLTLLVIEDDPAGGLTVPEILDSDGQRIRLRTARNLTEAARLLTPDVHCILLDLALSNPSAAARAALAGAEPGTADRLDVLREVLRIAPRHPVLVLTDEADAERGAEAVRVGAQDFLFRDELDGRLLSRAIRYAVERKRADTAQYKLAESKLRAQENARLERGLLPTPLLDGSDLRFAARYRPGRSRALLGGDFYDTVRTPDGTVHAMIGDVCGHGPDEAALGVELRIAWRALTLAGLCGDDLLATLQEVLDVERPCEEIFATLCTVDISPDGRRAGLCLAGHPAPLVSRPGRPARLLPYENSGPALGLLPKARWPRRQVELGGTWSLMLYTDGLIEGRIGEGRERLGQDGMVEMINRHLARGLSGEGLLEAAVTEARRLNGGELTDDVAVVLLSRNAP</sequence>
<evidence type="ECO:0000259" key="3">
    <source>
        <dbReference type="PROSITE" id="PS50110"/>
    </source>
</evidence>
<keyword evidence="5" id="KW-1185">Reference proteome</keyword>
<dbReference type="SUPFAM" id="SSF52172">
    <property type="entry name" value="CheY-like"/>
    <property type="match status" value="1"/>
</dbReference>
<evidence type="ECO:0000256" key="1">
    <source>
        <dbReference type="ARBA" id="ARBA00022801"/>
    </source>
</evidence>
<proteinExistence type="predicted"/>
<dbReference type="InterPro" id="IPR036457">
    <property type="entry name" value="PPM-type-like_dom_sf"/>
</dbReference>
<dbReference type="InterPro" id="IPR001932">
    <property type="entry name" value="PPM-type_phosphatase-like_dom"/>
</dbReference>
<feature type="modified residue" description="4-aspartylphosphate" evidence="2">
    <location>
        <position position="77"/>
    </location>
</feature>
<dbReference type="SMART" id="SM00448">
    <property type="entry name" value="REC"/>
    <property type="match status" value="1"/>
</dbReference>
<evidence type="ECO:0000313" key="4">
    <source>
        <dbReference type="EMBL" id="MFJ2824513.1"/>
    </source>
</evidence>
<dbReference type="RefSeq" id="WP_365504372.1">
    <property type="nucleotide sequence ID" value="NZ_JBFANW010000024.1"/>
</dbReference>
<protein>
    <submittedName>
        <fullName evidence="4">PP2C family protein-serine/threonine phosphatase</fullName>
        <ecNumber evidence="4">3.1.3.16</ecNumber>
    </submittedName>
</protein>
<dbReference type="PANTHER" id="PTHR43156">
    <property type="entry name" value="STAGE II SPORULATION PROTEIN E-RELATED"/>
    <property type="match status" value="1"/>
</dbReference>
<evidence type="ECO:0000313" key="5">
    <source>
        <dbReference type="Proteomes" id="UP001617351"/>
    </source>
</evidence>
<accession>A0ABW8EMY3</accession>
<gene>
    <name evidence="4" type="ORF">ACIO7M_25820</name>
</gene>
<dbReference type="EC" id="3.1.3.16" evidence="4"/>
<dbReference type="Proteomes" id="UP001617351">
    <property type="component" value="Unassembled WGS sequence"/>
</dbReference>
<feature type="domain" description="Response regulatory" evidence="3">
    <location>
        <begin position="27"/>
        <end position="158"/>
    </location>
</feature>